<reference evidence="2" key="1">
    <citation type="submission" date="2024-08" db="EMBL/GenBank/DDBJ databases">
        <authorList>
            <person name="Yu S.T."/>
        </authorList>
    </citation>
    <scope>NUCLEOTIDE SEQUENCE</scope>
    <source>
        <strain evidence="2">R33</strain>
    </source>
</reference>
<feature type="region of interest" description="Disordered" evidence="1">
    <location>
        <begin position="1"/>
        <end position="26"/>
    </location>
</feature>
<dbReference type="RefSeq" id="WP_369777019.1">
    <property type="nucleotide sequence ID" value="NZ_CP165727.1"/>
</dbReference>
<dbReference type="EMBL" id="CP165727">
    <property type="protein sequence ID" value="XDV62441.1"/>
    <property type="molecule type" value="Genomic_DNA"/>
</dbReference>
<sequence length="44" mass="4924">MVPSAPGLTDRRVEITGPPDRRTTVNALNGHRTCHLVRRTEVRS</sequence>
<feature type="compositionally biased region" description="Basic and acidic residues" evidence="1">
    <location>
        <begin position="9"/>
        <end position="23"/>
    </location>
</feature>
<proteinExistence type="predicted"/>
<accession>A0AB39XZ13</accession>
<name>A0AB39XZ13_9ACTN</name>
<organism evidence="2">
    <name type="scientific">Streptomyces sp. R33</name>
    <dbReference type="NCBI Taxonomy" id="3238629"/>
    <lineage>
        <taxon>Bacteria</taxon>
        <taxon>Bacillati</taxon>
        <taxon>Actinomycetota</taxon>
        <taxon>Actinomycetes</taxon>
        <taxon>Kitasatosporales</taxon>
        <taxon>Streptomycetaceae</taxon>
        <taxon>Streptomyces</taxon>
    </lineage>
</organism>
<dbReference type="AlphaFoldDB" id="A0AB39XZ13"/>
<dbReference type="Gene3D" id="3.20.20.360">
    <property type="entry name" value="Malate synthase, domain 3"/>
    <property type="match status" value="1"/>
</dbReference>
<protein>
    <submittedName>
        <fullName evidence="2">Uncharacterized protein</fullName>
    </submittedName>
</protein>
<gene>
    <name evidence="2" type="ORF">AB5J51_05580</name>
</gene>
<evidence type="ECO:0000256" key="1">
    <source>
        <dbReference type="SAM" id="MobiDB-lite"/>
    </source>
</evidence>
<evidence type="ECO:0000313" key="2">
    <source>
        <dbReference type="EMBL" id="XDV62441.1"/>
    </source>
</evidence>
<dbReference type="InterPro" id="IPR046363">
    <property type="entry name" value="MS_N_TIM-barrel_dom"/>
</dbReference>